<dbReference type="Gene3D" id="3.30.565.10">
    <property type="entry name" value="Histidine kinase-like ATPase, C-terminal domain"/>
    <property type="match status" value="1"/>
</dbReference>
<reference evidence="8 9" key="1">
    <citation type="submission" date="2024-11" db="EMBL/GenBank/DDBJ databases">
        <title>Adaptive evolution of stress response genes in parasites aligns with host niche diversity.</title>
        <authorList>
            <person name="Hahn C."/>
            <person name="Resl P."/>
        </authorList>
    </citation>
    <scope>NUCLEOTIDE SEQUENCE [LARGE SCALE GENOMIC DNA]</scope>
    <source>
        <strain evidence="8">EGGRZ-B1_66</strain>
        <tissue evidence="8">Body</tissue>
    </source>
</reference>
<feature type="binding site" evidence="5">
    <location>
        <begin position="159"/>
        <end position="160"/>
    </location>
    <ligand>
        <name>ATP</name>
        <dbReference type="ChEBI" id="CHEBI:30616"/>
    </ligand>
</feature>
<feature type="region of interest" description="Disordered" evidence="6">
    <location>
        <begin position="748"/>
        <end position="821"/>
    </location>
</feature>
<keyword evidence="4" id="KW-0143">Chaperone</keyword>
<feature type="binding site" evidence="5">
    <location>
        <position position="144"/>
    </location>
    <ligand>
        <name>ATP</name>
        <dbReference type="ChEBI" id="CHEBI:30616"/>
    </ligand>
</feature>
<accession>A0ABD2Q9F5</accession>
<dbReference type="InterPro" id="IPR036890">
    <property type="entry name" value="HATPase_C_sf"/>
</dbReference>
<feature type="binding site" evidence="5">
    <location>
        <position position="139"/>
    </location>
    <ligand>
        <name>ATP</name>
        <dbReference type="ChEBI" id="CHEBI:30616"/>
    </ligand>
</feature>
<evidence type="ECO:0000259" key="7">
    <source>
        <dbReference type="SMART" id="SM00387"/>
    </source>
</evidence>
<dbReference type="Pfam" id="PF00183">
    <property type="entry name" value="HSP90"/>
    <property type="match status" value="1"/>
</dbReference>
<feature type="region of interest" description="Disordered" evidence="6">
    <location>
        <begin position="281"/>
        <end position="310"/>
    </location>
</feature>
<protein>
    <recommendedName>
        <fullName evidence="7">Histidine kinase/HSP90-like ATPase domain-containing protein</fullName>
    </recommendedName>
</protein>
<feature type="binding site" evidence="5">
    <location>
        <position position="152"/>
    </location>
    <ligand>
        <name>ATP</name>
        <dbReference type="ChEBI" id="CHEBI:30616"/>
    </ligand>
</feature>
<dbReference type="Gene3D" id="3.30.230.80">
    <property type="match status" value="1"/>
</dbReference>
<feature type="binding site" evidence="5">
    <location>
        <position position="158"/>
    </location>
    <ligand>
        <name>ATP</name>
        <dbReference type="ChEBI" id="CHEBI:30616"/>
    </ligand>
</feature>
<feature type="binding site" evidence="5">
    <location>
        <begin position="183"/>
        <end position="188"/>
    </location>
    <ligand>
        <name>ATP</name>
        <dbReference type="ChEBI" id="CHEBI:30616"/>
    </ligand>
</feature>
<feature type="binding site" evidence="5">
    <location>
        <position position="93"/>
    </location>
    <ligand>
        <name>ATP</name>
        <dbReference type="ChEBI" id="CHEBI:30616"/>
    </ligand>
</feature>
<dbReference type="SMART" id="SM00387">
    <property type="entry name" value="HATPase_c"/>
    <property type="match status" value="1"/>
</dbReference>
<evidence type="ECO:0000256" key="3">
    <source>
        <dbReference type="ARBA" id="ARBA00022840"/>
    </source>
</evidence>
<dbReference type="FunFam" id="3.30.565.10:FF:000005">
    <property type="entry name" value="Heat shock protein 90"/>
    <property type="match status" value="1"/>
</dbReference>
<dbReference type="SUPFAM" id="SSF55874">
    <property type="entry name" value="ATPase domain of HSP90 chaperone/DNA topoisomerase II/histidine kinase"/>
    <property type="match status" value="1"/>
</dbReference>
<feature type="compositionally biased region" description="Basic and acidic residues" evidence="6">
    <location>
        <begin position="286"/>
        <end position="298"/>
    </location>
</feature>
<gene>
    <name evidence="8" type="ORF">Ciccas_005168</name>
</gene>
<dbReference type="GO" id="GO:0005524">
    <property type="term" value="F:ATP binding"/>
    <property type="evidence" value="ECO:0007669"/>
    <property type="project" value="UniProtKB-KW"/>
</dbReference>
<dbReference type="Gene3D" id="3.40.50.11260">
    <property type="match status" value="1"/>
</dbReference>
<evidence type="ECO:0000313" key="8">
    <source>
        <dbReference type="EMBL" id="KAL3316195.1"/>
    </source>
</evidence>
<dbReference type="PROSITE" id="PS00298">
    <property type="entry name" value="HSP90"/>
    <property type="match status" value="1"/>
</dbReference>
<evidence type="ECO:0000256" key="4">
    <source>
        <dbReference type="ARBA" id="ARBA00023186"/>
    </source>
</evidence>
<proteinExistence type="inferred from homology"/>
<dbReference type="InterPro" id="IPR001404">
    <property type="entry name" value="Hsp90_fam"/>
</dbReference>
<dbReference type="HAMAP" id="MF_00505">
    <property type="entry name" value="HSP90"/>
    <property type="match status" value="1"/>
</dbReference>
<dbReference type="InterPro" id="IPR019805">
    <property type="entry name" value="Heat_shock_protein_90_CS"/>
</dbReference>
<dbReference type="PRINTS" id="PR00775">
    <property type="entry name" value="HEATSHOCK90"/>
</dbReference>
<feature type="binding site" evidence="5">
    <location>
        <position position="234"/>
    </location>
    <ligand>
        <name>ATP</name>
        <dbReference type="ChEBI" id="CHEBI:30616"/>
    </ligand>
</feature>
<dbReference type="SUPFAM" id="SSF54211">
    <property type="entry name" value="Ribosomal protein S5 domain 2-like"/>
    <property type="match status" value="1"/>
</dbReference>
<dbReference type="InterPro" id="IPR003594">
    <property type="entry name" value="HATPase_dom"/>
</dbReference>
<feature type="domain" description="Histidine kinase/HSP90-like ATPase" evidence="7">
    <location>
        <begin position="86"/>
        <end position="244"/>
    </location>
</feature>
<dbReference type="SUPFAM" id="SSF110942">
    <property type="entry name" value="HSP90 C-terminal domain"/>
    <property type="match status" value="1"/>
</dbReference>
<comment type="caution">
    <text evidence="8">The sequence shown here is derived from an EMBL/GenBank/DDBJ whole genome shotgun (WGS) entry which is preliminary data.</text>
</comment>
<dbReference type="AlphaFoldDB" id="A0ABD2Q9F5"/>
<organism evidence="8 9">
    <name type="scientific">Cichlidogyrus casuarinus</name>
    <dbReference type="NCBI Taxonomy" id="1844966"/>
    <lineage>
        <taxon>Eukaryota</taxon>
        <taxon>Metazoa</taxon>
        <taxon>Spiralia</taxon>
        <taxon>Lophotrochozoa</taxon>
        <taxon>Platyhelminthes</taxon>
        <taxon>Monogenea</taxon>
        <taxon>Monopisthocotylea</taxon>
        <taxon>Dactylogyridea</taxon>
        <taxon>Ancyrocephalidae</taxon>
        <taxon>Cichlidogyrus</taxon>
    </lineage>
</organism>
<comment type="similarity">
    <text evidence="1">Belongs to the heat shock protein 90 family.</text>
</comment>
<dbReference type="PIRSF" id="PIRSF002583">
    <property type="entry name" value="Hsp90"/>
    <property type="match status" value="1"/>
</dbReference>
<dbReference type="EMBL" id="JBJKFK010000585">
    <property type="protein sequence ID" value="KAL3316195.1"/>
    <property type="molecule type" value="Genomic_DNA"/>
</dbReference>
<feature type="binding site" evidence="5">
    <location>
        <position position="438"/>
    </location>
    <ligand>
        <name>ATP</name>
        <dbReference type="ChEBI" id="CHEBI:30616"/>
    </ligand>
</feature>
<feature type="binding site" evidence="5">
    <location>
        <position position="97"/>
    </location>
    <ligand>
        <name>ATP</name>
        <dbReference type="ChEBI" id="CHEBI:30616"/>
    </ligand>
</feature>
<evidence type="ECO:0000256" key="6">
    <source>
        <dbReference type="SAM" id="MobiDB-lite"/>
    </source>
</evidence>
<dbReference type="Pfam" id="PF13589">
    <property type="entry name" value="HATPase_c_3"/>
    <property type="match status" value="1"/>
</dbReference>
<dbReference type="InterPro" id="IPR020575">
    <property type="entry name" value="Hsp90_N"/>
</dbReference>
<name>A0ABD2Q9F5_9PLAT</name>
<keyword evidence="2 5" id="KW-0547">Nucleotide-binding</keyword>
<dbReference type="CDD" id="cd16927">
    <property type="entry name" value="HATPase_Hsp90-like"/>
    <property type="match status" value="1"/>
</dbReference>
<keyword evidence="3 5" id="KW-0067">ATP-binding</keyword>
<dbReference type="Gene3D" id="1.20.120.790">
    <property type="entry name" value="Heat shock protein 90, C-terminal domain"/>
    <property type="match status" value="1"/>
</dbReference>
<sequence length="821" mass="94108">MKHKISLLFISFYLSKSTASSSINLVFIGVLIAVKASTESVDKPSVDIAGLGDEALRKLTETADTRTFEAQVDRMMKLIINSLYKNKEIFLRELISNASDALDKIRILSLSKPDILKSNTDLHIFIKADKDNKQLIIRDSGIGMTKSDLIKNLGTIAKSGTSDFLQKFQSAKSEQETSDLIGQFGVGFYSAFLVADKITVISKHNDDDQYIWESDSSKFSINKDPRGNTLQRGTEIILHLKDEAEEYLSDTTLKDIARKYSQFISFPIYLWEHEKKMVDIDEEEPKAESSSDAEKKEEDSVEEEKEDKEKEKKKVEKTIWDWKQVNLKKPIWKRPPSEVTTTEYDQFFAMITPFTFEKPLAHTHFKAEGDINFNSIMYIPEMVYGDVFAAEETRSKAHVKLYVRRVFITDEIQDLIPRYLGFIRGVVDSEDLPLNVSRETLQQNKLLRLIKKKLIRKILELIQKMDKETFDKFYSKYAINLKVGVMEDRSNTARISKLLRFKSSKAQGEKEFVTLKQYVDRMKKDQKKIFYTTAPNLKEALAAPFVERAIKMGYEVILMIDSMDEYMMTALTEFEGHSFQNLGKAGVEFLETDEAKAAFENLKTEFNSLTEWLEKEALKDKISKAQVSNLLADSPCALVATEHGWSGHMERMMLSNSYKNSDDSTFSYQRNLKRILDINPRHPLIKELRALVVQDSTDEKAKELANLLFDTATLRSGFLIHDTVEFAKRIETVMRKNLGISEDAIADEDPLLSEVPDAIKESENDKAEETESDSEKKESSEKKSESSEKKPESSEKKKEASEKKEPPKKKETSEEKKKDEL</sequence>
<dbReference type="Proteomes" id="UP001626550">
    <property type="component" value="Unassembled WGS sequence"/>
</dbReference>
<dbReference type="InterPro" id="IPR037196">
    <property type="entry name" value="HSP90_C"/>
</dbReference>
<dbReference type="NCBIfam" id="NF003555">
    <property type="entry name" value="PRK05218.1"/>
    <property type="match status" value="1"/>
</dbReference>
<keyword evidence="9" id="KW-1185">Reference proteome</keyword>
<evidence type="ECO:0000256" key="2">
    <source>
        <dbReference type="ARBA" id="ARBA00022741"/>
    </source>
</evidence>
<evidence type="ECO:0000256" key="5">
    <source>
        <dbReference type="PIRSR" id="PIRSR002583-1"/>
    </source>
</evidence>
<evidence type="ECO:0000313" key="9">
    <source>
        <dbReference type="Proteomes" id="UP001626550"/>
    </source>
</evidence>
<evidence type="ECO:0000256" key="1">
    <source>
        <dbReference type="ARBA" id="ARBA00008239"/>
    </source>
</evidence>
<dbReference type="PANTHER" id="PTHR11528">
    <property type="entry name" value="HEAT SHOCK PROTEIN 90 FAMILY MEMBER"/>
    <property type="match status" value="1"/>
</dbReference>
<dbReference type="InterPro" id="IPR020568">
    <property type="entry name" value="Ribosomal_Su5_D2-typ_SF"/>
</dbReference>
<dbReference type="FunFam" id="3.30.230.80:FF:000001">
    <property type="entry name" value="Heat shock protein 90 alpha"/>
    <property type="match status" value="1"/>
</dbReference>
<feature type="compositionally biased region" description="Basic and acidic residues" evidence="6">
    <location>
        <begin position="757"/>
        <end position="821"/>
    </location>
</feature>